<accession>A0A292YFN1</accession>
<dbReference type="EMBL" id="BDUF01000011">
    <property type="protein sequence ID" value="GAX88927.1"/>
    <property type="molecule type" value="Genomic_DNA"/>
</dbReference>
<dbReference type="InterPro" id="IPR018357">
    <property type="entry name" value="Hexapep_transf_CS"/>
</dbReference>
<evidence type="ECO:0000259" key="5">
    <source>
        <dbReference type="Pfam" id="PF25087"/>
    </source>
</evidence>
<dbReference type="PANTHER" id="PTHR22572">
    <property type="entry name" value="SUGAR-1-PHOSPHATE GUANYL TRANSFERASE"/>
    <property type="match status" value="1"/>
</dbReference>
<keyword evidence="2" id="KW-0808">Transferase</keyword>
<evidence type="ECO:0000313" key="6">
    <source>
        <dbReference type="EMBL" id="GAX88927.1"/>
    </source>
</evidence>
<evidence type="ECO:0000259" key="4">
    <source>
        <dbReference type="Pfam" id="PF00483"/>
    </source>
</evidence>
<dbReference type="InterPro" id="IPR005835">
    <property type="entry name" value="NTP_transferase_dom"/>
</dbReference>
<dbReference type="PROSITE" id="PS00101">
    <property type="entry name" value="HEXAPEP_TRANSFERASES"/>
    <property type="match status" value="1"/>
</dbReference>
<evidence type="ECO:0000256" key="1">
    <source>
        <dbReference type="ARBA" id="ARBA00007274"/>
    </source>
</evidence>
<dbReference type="InterPro" id="IPR011004">
    <property type="entry name" value="Trimer_LpxA-like_sf"/>
</dbReference>
<dbReference type="InterPro" id="IPR050486">
    <property type="entry name" value="Mannose-1P_guanyltransferase"/>
</dbReference>
<evidence type="ECO:0000256" key="2">
    <source>
        <dbReference type="ARBA" id="ARBA00022679"/>
    </source>
</evidence>
<reference evidence="7" key="1">
    <citation type="submission" date="2017-07" db="EMBL/GenBank/DDBJ databases">
        <title>Draft genome sequence of Effusibacillus lacus strain skLN1.</title>
        <authorList>
            <person name="Watanabe M."/>
            <person name="Kojima H."/>
            <person name="Fukui M."/>
        </authorList>
    </citation>
    <scope>NUCLEOTIDE SEQUENCE [LARGE SCALE GENOMIC DNA]</scope>
    <source>
        <strain evidence="7">skLN1</strain>
    </source>
</reference>
<dbReference type="GO" id="GO:0016740">
    <property type="term" value="F:transferase activity"/>
    <property type="evidence" value="ECO:0007669"/>
    <property type="project" value="UniProtKB-KW"/>
</dbReference>
<dbReference type="SUPFAM" id="SSF53448">
    <property type="entry name" value="Nucleotide-diphospho-sugar transferases"/>
    <property type="match status" value="1"/>
</dbReference>
<keyword evidence="7" id="KW-1185">Reference proteome</keyword>
<dbReference type="Proteomes" id="UP000217785">
    <property type="component" value="Unassembled WGS sequence"/>
</dbReference>
<sequence>MKAVIMAGGKGTRLRPLTCHLPKPMVPLLDRPCMEYIIDLLKRHGTTEIAVTVQYLPQMIKNHFGDGTEFGVKLRYFEETSPLGTAGSVKNAAEFLDGTFLVISGDALTDFNLSKAVAFHEEKKALGTLVLTQVDIPLEYGIVMTEPDGRIVRFLEKPSWSEVFSDTVNTGIYVLEPEILNLFEPGRAYDFSKDLFPLMLRLGLPLYGYVAEGYWSDVGNLTQYRQAQFDILDGLVGVKIPGIEAFPGVWLGENVTIHDLVRLEGPVFIGKGTVVESDVRIGPYTIIGRHNWLGRKAEVERSVIWVRNYIGTSACLSGATLCNHVRIGDGAVVNEDAVIGDKSWIGDLSVLHTRTGF</sequence>
<dbReference type="InterPro" id="IPR029044">
    <property type="entry name" value="Nucleotide-diphossugar_trans"/>
</dbReference>
<feature type="domain" description="Nucleotidyl transferase" evidence="4">
    <location>
        <begin position="2"/>
        <end position="232"/>
    </location>
</feature>
<dbReference type="CDD" id="cd04181">
    <property type="entry name" value="NTP_transferase"/>
    <property type="match status" value="1"/>
</dbReference>
<dbReference type="AlphaFoldDB" id="A0A292YFN1"/>
<evidence type="ECO:0000256" key="3">
    <source>
        <dbReference type="ARBA" id="ARBA00022737"/>
    </source>
</evidence>
<dbReference type="Pfam" id="PF00483">
    <property type="entry name" value="NTP_transferase"/>
    <property type="match status" value="1"/>
</dbReference>
<dbReference type="Pfam" id="PF25087">
    <property type="entry name" value="GMPPB_C"/>
    <property type="match status" value="1"/>
</dbReference>
<name>A0A292YFN1_9BACL</name>
<keyword evidence="3" id="KW-0677">Repeat</keyword>
<feature type="domain" description="Mannose-1-phosphate guanyltransferase C-terminal" evidence="5">
    <location>
        <begin position="264"/>
        <end position="350"/>
    </location>
</feature>
<dbReference type="Gene3D" id="2.160.10.10">
    <property type="entry name" value="Hexapeptide repeat proteins"/>
    <property type="match status" value="1"/>
</dbReference>
<dbReference type="SUPFAM" id="SSF51161">
    <property type="entry name" value="Trimeric LpxA-like enzymes"/>
    <property type="match status" value="1"/>
</dbReference>
<protein>
    <submittedName>
        <fullName evidence="6">Uncharacterized protein</fullName>
    </submittedName>
</protein>
<dbReference type="OrthoDB" id="9801899at2"/>
<comment type="caution">
    <text evidence="6">The sequence shown here is derived from an EMBL/GenBank/DDBJ whole genome shotgun (WGS) entry which is preliminary data.</text>
</comment>
<gene>
    <name evidence="6" type="ORF">EFBL_0541</name>
</gene>
<comment type="similarity">
    <text evidence="1">Belongs to the transferase hexapeptide repeat family.</text>
</comment>
<dbReference type="RefSeq" id="WP_096180629.1">
    <property type="nucleotide sequence ID" value="NZ_BDUF01000011.1"/>
</dbReference>
<proteinExistence type="inferred from homology"/>
<evidence type="ECO:0000313" key="7">
    <source>
        <dbReference type="Proteomes" id="UP000217785"/>
    </source>
</evidence>
<organism evidence="6 7">
    <name type="scientific">Effusibacillus lacus</name>
    <dbReference type="NCBI Taxonomy" id="1348429"/>
    <lineage>
        <taxon>Bacteria</taxon>
        <taxon>Bacillati</taxon>
        <taxon>Bacillota</taxon>
        <taxon>Bacilli</taxon>
        <taxon>Bacillales</taxon>
        <taxon>Alicyclobacillaceae</taxon>
        <taxon>Effusibacillus</taxon>
    </lineage>
</organism>
<dbReference type="Gene3D" id="3.90.550.10">
    <property type="entry name" value="Spore Coat Polysaccharide Biosynthesis Protein SpsA, Chain A"/>
    <property type="match status" value="1"/>
</dbReference>
<dbReference type="InterPro" id="IPR056729">
    <property type="entry name" value="GMPPB_C"/>
</dbReference>